<sequence length="333" mass="37100">MQPAEPTAENELGYTPPFHQQFTTVNGLRLCSYTNISPQQGLTAFPQQRAILILLHGYPQSPYIWRHVAPKLAEAGYPVFIPDLPGYANSPDPTQSHAQDKLSTGTMLLTSLSQHLSLLDSPPDLPFDVILITHDRGSRIGHRLAVSKPLGDRFHIKALATMDIVPTAEQFKGMGRIEVAKGYFHWALLANVEIATKLITSMSGSLWVEHAVGRMTKKEDTKSATKVYARQYDNETVVRASCRDYEAAALVDVPAQMEDQAAGHKVDIPMLVFWSESGLGSWFDVEKLWRLWAKDGIDLEFCPVGNGVGHYLVEDAPEIVGKRLLQWLNRIDN</sequence>
<dbReference type="InterPro" id="IPR000073">
    <property type="entry name" value="AB_hydrolase_1"/>
</dbReference>
<protein>
    <recommendedName>
        <fullName evidence="3">AB hydrolase-1 domain-containing protein</fullName>
    </recommendedName>
</protein>
<dbReference type="Pfam" id="PF00561">
    <property type="entry name" value="Abhydrolase_1"/>
    <property type="match status" value="1"/>
</dbReference>
<dbReference type="InterPro" id="IPR000639">
    <property type="entry name" value="Epox_hydrolase-like"/>
</dbReference>
<dbReference type="Proteomes" id="UP000664169">
    <property type="component" value="Unassembled WGS sequence"/>
</dbReference>
<dbReference type="PANTHER" id="PTHR43329">
    <property type="entry name" value="EPOXIDE HYDROLASE"/>
    <property type="match status" value="1"/>
</dbReference>
<organism evidence="4 5">
    <name type="scientific">Gomphillus americanus</name>
    <dbReference type="NCBI Taxonomy" id="1940652"/>
    <lineage>
        <taxon>Eukaryota</taxon>
        <taxon>Fungi</taxon>
        <taxon>Dikarya</taxon>
        <taxon>Ascomycota</taxon>
        <taxon>Pezizomycotina</taxon>
        <taxon>Lecanoromycetes</taxon>
        <taxon>OSLEUM clade</taxon>
        <taxon>Ostropomycetidae</taxon>
        <taxon>Ostropales</taxon>
        <taxon>Graphidaceae</taxon>
        <taxon>Gomphilloideae</taxon>
        <taxon>Gomphillus</taxon>
    </lineage>
</organism>
<gene>
    <name evidence="4" type="ORF">GOMPHAMPRED_002640</name>
</gene>
<comment type="caution">
    <text evidence="4">The sequence shown here is derived from an EMBL/GenBank/DDBJ whole genome shotgun (WGS) entry which is preliminary data.</text>
</comment>
<dbReference type="GO" id="GO:0016787">
    <property type="term" value="F:hydrolase activity"/>
    <property type="evidence" value="ECO:0007669"/>
    <property type="project" value="UniProtKB-KW"/>
</dbReference>
<dbReference type="PRINTS" id="PR00412">
    <property type="entry name" value="EPOXHYDRLASE"/>
</dbReference>
<accession>A0A8H3IC66</accession>
<name>A0A8H3IC66_9LECA</name>
<evidence type="ECO:0000259" key="3">
    <source>
        <dbReference type="Pfam" id="PF00561"/>
    </source>
</evidence>
<proteinExistence type="inferred from homology"/>
<dbReference type="InterPro" id="IPR029058">
    <property type="entry name" value="AB_hydrolase_fold"/>
</dbReference>
<dbReference type="Gene3D" id="3.40.50.1820">
    <property type="entry name" value="alpha/beta hydrolase"/>
    <property type="match status" value="1"/>
</dbReference>
<keyword evidence="5" id="KW-1185">Reference proteome</keyword>
<feature type="domain" description="AB hydrolase-1" evidence="3">
    <location>
        <begin position="51"/>
        <end position="164"/>
    </location>
</feature>
<dbReference type="AlphaFoldDB" id="A0A8H3IC66"/>
<evidence type="ECO:0000313" key="4">
    <source>
        <dbReference type="EMBL" id="CAF9922672.1"/>
    </source>
</evidence>
<dbReference type="OrthoDB" id="408373at2759"/>
<dbReference type="SUPFAM" id="SSF53474">
    <property type="entry name" value="alpha/beta-Hydrolases"/>
    <property type="match status" value="1"/>
</dbReference>
<reference evidence="4" key="1">
    <citation type="submission" date="2021-03" db="EMBL/GenBank/DDBJ databases">
        <authorList>
            <person name="Tagirdzhanova G."/>
        </authorList>
    </citation>
    <scope>NUCLEOTIDE SEQUENCE</scope>
</reference>
<comment type="similarity">
    <text evidence="2">Belongs to the AB hydrolase superfamily. Epoxide hydrolase family.</text>
</comment>
<evidence type="ECO:0000256" key="1">
    <source>
        <dbReference type="ARBA" id="ARBA00022801"/>
    </source>
</evidence>
<evidence type="ECO:0000256" key="2">
    <source>
        <dbReference type="ARBA" id="ARBA00038334"/>
    </source>
</evidence>
<keyword evidence="1" id="KW-0378">Hydrolase</keyword>
<evidence type="ECO:0000313" key="5">
    <source>
        <dbReference type="Proteomes" id="UP000664169"/>
    </source>
</evidence>
<dbReference type="EMBL" id="CAJPDQ010000018">
    <property type="protein sequence ID" value="CAF9922672.1"/>
    <property type="molecule type" value="Genomic_DNA"/>
</dbReference>